<evidence type="ECO:0000256" key="1">
    <source>
        <dbReference type="ARBA" id="ARBA00001933"/>
    </source>
</evidence>
<dbReference type="SUPFAM" id="SSF51419">
    <property type="entry name" value="PLP-binding barrel"/>
    <property type="match status" value="1"/>
</dbReference>
<accession>A0ABZ2K2I4</accession>
<sequence>MSAALDYRVTPNDDWLFDLATPCYVFDPQAVLASYATLRERLGTKLIVSLKANSQADLFVRCGHAFTDGVELASLGELDVVVGRGKIPKYLNNPSMNEAFIRAGLASRCHFILDNPDLAQRFAKLAAGKVTGDVLLRMNAGALASTEARKEWHDHFGMTPHEAFHVAEMLAAAGIRVTGLHVFSGSHTFRAGRRVDDGPDSADLALALARFAEELARVTGTPPTFLNLGGGFSEKGHERPVFDRYRERIVPVVDRYEIAHESGRGIFGNAGIFVTRVVAVKHWWDRTIVVCDGGMSHNFLLAKTESMLKTWQAPRIVRRELPQSVRGNATRIRHTPLSFVGSTCSRADVIGRITEPALAPDPGDLLLFEGCGAYNRTYTVGGFLSQQPAHVYIRQA</sequence>
<comment type="cofactor">
    <cofactor evidence="1">
        <name>pyridoxal 5'-phosphate</name>
        <dbReference type="ChEBI" id="CHEBI:597326"/>
    </cofactor>
</comment>
<dbReference type="PANTHER" id="PTHR43727">
    <property type="entry name" value="DIAMINOPIMELATE DECARBOXYLASE"/>
    <property type="match status" value="1"/>
</dbReference>
<dbReference type="Pfam" id="PF02784">
    <property type="entry name" value="Orn_Arg_deC_N"/>
    <property type="match status" value="1"/>
</dbReference>
<evidence type="ECO:0000313" key="5">
    <source>
        <dbReference type="EMBL" id="WXA92926.1"/>
    </source>
</evidence>
<dbReference type="InterPro" id="IPR009006">
    <property type="entry name" value="Ala_racemase/Decarboxylase_C"/>
</dbReference>
<proteinExistence type="predicted"/>
<feature type="domain" description="Orn/DAP/Arg decarboxylase 2 C-terminal" evidence="3">
    <location>
        <begin position="24"/>
        <end position="372"/>
    </location>
</feature>
<dbReference type="Pfam" id="PF00278">
    <property type="entry name" value="Orn_DAP_Arg_deC"/>
    <property type="match status" value="1"/>
</dbReference>
<gene>
    <name evidence="5" type="ORF">LZC95_41565</name>
</gene>
<keyword evidence="2" id="KW-0663">Pyridoxal phosphate</keyword>
<dbReference type="Gene3D" id="3.20.20.10">
    <property type="entry name" value="Alanine racemase"/>
    <property type="match status" value="1"/>
</dbReference>
<evidence type="ECO:0000259" key="3">
    <source>
        <dbReference type="Pfam" id="PF00278"/>
    </source>
</evidence>
<name>A0ABZ2K2I4_9BACT</name>
<protein>
    <recommendedName>
        <fullName evidence="7">Pyridoxal-dependent decarboxylase</fullName>
    </recommendedName>
</protein>
<dbReference type="RefSeq" id="WP_394843525.1">
    <property type="nucleotide sequence ID" value="NZ_CP089982.1"/>
</dbReference>
<dbReference type="Gene3D" id="2.40.37.10">
    <property type="entry name" value="Lyase, Ornithine Decarboxylase, Chain A, domain 1"/>
    <property type="match status" value="1"/>
</dbReference>
<dbReference type="Proteomes" id="UP001379533">
    <property type="component" value="Chromosome"/>
</dbReference>
<evidence type="ECO:0008006" key="7">
    <source>
        <dbReference type="Google" id="ProtNLM"/>
    </source>
</evidence>
<keyword evidence="6" id="KW-1185">Reference proteome</keyword>
<feature type="domain" description="Orn/DAP/Arg decarboxylase 2 N-terminal" evidence="4">
    <location>
        <begin position="45"/>
        <end position="264"/>
    </location>
</feature>
<reference evidence="5 6" key="1">
    <citation type="submission" date="2021-12" db="EMBL/GenBank/DDBJ databases">
        <title>Discovery of the Pendulisporaceae a myxobacterial family with distinct sporulation behavior and unique specialized metabolism.</title>
        <authorList>
            <person name="Garcia R."/>
            <person name="Popoff A."/>
            <person name="Bader C.D."/>
            <person name="Loehr J."/>
            <person name="Walesch S."/>
            <person name="Walt C."/>
            <person name="Boldt J."/>
            <person name="Bunk B."/>
            <person name="Haeckl F.J.F.P.J."/>
            <person name="Gunesch A.P."/>
            <person name="Birkelbach J."/>
            <person name="Nuebel U."/>
            <person name="Pietschmann T."/>
            <person name="Bach T."/>
            <person name="Mueller R."/>
        </authorList>
    </citation>
    <scope>NUCLEOTIDE SEQUENCE [LARGE SCALE GENOMIC DNA]</scope>
    <source>
        <strain evidence="5 6">MSr12523</strain>
    </source>
</reference>
<organism evidence="5 6">
    <name type="scientific">Pendulispora brunnea</name>
    <dbReference type="NCBI Taxonomy" id="2905690"/>
    <lineage>
        <taxon>Bacteria</taxon>
        <taxon>Pseudomonadati</taxon>
        <taxon>Myxococcota</taxon>
        <taxon>Myxococcia</taxon>
        <taxon>Myxococcales</taxon>
        <taxon>Sorangiineae</taxon>
        <taxon>Pendulisporaceae</taxon>
        <taxon>Pendulispora</taxon>
    </lineage>
</organism>
<dbReference type="InterPro" id="IPR022644">
    <property type="entry name" value="De-COase2_N"/>
</dbReference>
<evidence type="ECO:0000259" key="4">
    <source>
        <dbReference type="Pfam" id="PF02784"/>
    </source>
</evidence>
<dbReference type="SUPFAM" id="SSF50621">
    <property type="entry name" value="Alanine racemase C-terminal domain-like"/>
    <property type="match status" value="1"/>
</dbReference>
<dbReference type="PANTHER" id="PTHR43727:SF2">
    <property type="entry name" value="GROUP IV DECARBOXYLASE"/>
    <property type="match status" value="1"/>
</dbReference>
<evidence type="ECO:0000313" key="6">
    <source>
        <dbReference type="Proteomes" id="UP001379533"/>
    </source>
</evidence>
<dbReference type="InterPro" id="IPR022643">
    <property type="entry name" value="De-COase2_C"/>
</dbReference>
<dbReference type="EMBL" id="CP089982">
    <property type="protein sequence ID" value="WXA92926.1"/>
    <property type="molecule type" value="Genomic_DNA"/>
</dbReference>
<dbReference type="InterPro" id="IPR029066">
    <property type="entry name" value="PLP-binding_barrel"/>
</dbReference>
<evidence type="ECO:0000256" key="2">
    <source>
        <dbReference type="ARBA" id="ARBA00022898"/>
    </source>
</evidence>